<proteinExistence type="predicted"/>
<protein>
    <submittedName>
        <fullName evidence="2">SERPIN domain-containing protein</fullName>
    </submittedName>
</protein>
<dbReference type="Proteomes" id="UP000036681">
    <property type="component" value="Unplaced"/>
</dbReference>
<dbReference type="AlphaFoldDB" id="A0A0M3I1M3"/>
<organism evidence="1 2">
    <name type="scientific">Ascaris lumbricoides</name>
    <name type="common">Giant roundworm</name>
    <dbReference type="NCBI Taxonomy" id="6252"/>
    <lineage>
        <taxon>Eukaryota</taxon>
        <taxon>Metazoa</taxon>
        <taxon>Ecdysozoa</taxon>
        <taxon>Nematoda</taxon>
        <taxon>Chromadorea</taxon>
        <taxon>Rhabditida</taxon>
        <taxon>Spirurina</taxon>
        <taxon>Ascaridomorpha</taxon>
        <taxon>Ascaridoidea</taxon>
        <taxon>Ascarididae</taxon>
        <taxon>Ascaris</taxon>
    </lineage>
</organism>
<sequence>MVTSTAVTSEADVNQFRKLETLGIEDPIDSKEDVAALRQVPFGMISNPFPLATTWMEHLTETGFTTAREIF</sequence>
<evidence type="ECO:0000313" key="1">
    <source>
        <dbReference type="Proteomes" id="UP000036681"/>
    </source>
</evidence>
<accession>A0A0M3I1M3</accession>
<evidence type="ECO:0000313" key="2">
    <source>
        <dbReference type="WBParaSite" id="ALUE_0001019501-mRNA-1"/>
    </source>
</evidence>
<keyword evidence="1" id="KW-1185">Reference proteome</keyword>
<reference evidence="2" key="1">
    <citation type="submission" date="2017-02" db="UniProtKB">
        <authorList>
            <consortium name="WormBaseParasite"/>
        </authorList>
    </citation>
    <scope>IDENTIFICATION</scope>
</reference>
<dbReference type="WBParaSite" id="ALUE_0001019501-mRNA-1">
    <property type="protein sequence ID" value="ALUE_0001019501-mRNA-1"/>
    <property type="gene ID" value="ALUE_0001019501"/>
</dbReference>
<name>A0A0M3I1M3_ASCLU</name>